<organism evidence="4 5">
    <name type="scientific">Cellulomonas edaphi</name>
    <dbReference type="NCBI Taxonomy" id="3053468"/>
    <lineage>
        <taxon>Bacteria</taxon>
        <taxon>Bacillati</taxon>
        <taxon>Actinomycetota</taxon>
        <taxon>Actinomycetes</taxon>
        <taxon>Micrococcales</taxon>
        <taxon>Cellulomonadaceae</taxon>
        <taxon>Cellulomonas</taxon>
    </lineage>
</organism>
<sequence length="507" mass="52084">MALGRTLAVALVGLTGHVVEVEAHLAASLPAFTLVGLPDASLSEARDRVRAAVTSTGLAWPNRRITVNLSPATLPKTGSSFDLAVAVATLAGAELLDGARAAGVVHIGELGLDGRLRPVRGVLPAVAAAVAAGHPRVVVPHGNAAEAALVPGALVAGAASLGEVAARYGADLDVPVPEPVPLDRAQPAAAQHVLDLADVVGQEEARECLEVAAAGGHHVLMVGPPGTGKTMLAARLPGLLPDLAEVDAVEVTAVHSVAGTFEPGGGLLRRPPFEDPHHTATPASVVGGGSGMPRPGAASRAHRGVLFLDEAPEFSTAVLQTLRQPLEHGELVLHRALGTARYPARFQLVLAANPCPCGRAVGKGLDCTCRSEQRRRYFGKLSGPLLDRVDLQVELRPARSGGAAGEPTAVVARRVAAARSSAAERLAGTPWRTSAEAPGGWLRERLGADAALLGELDRALDRGTLSLRGADRVIRVAWTLADLDGRAAPTRADLGRALLLRTRGHGA</sequence>
<dbReference type="EMBL" id="JAUCGR010000004">
    <property type="protein sequence ID" value="MDM7832698.1"/>
    <property type="molecule type" value="Genomic_DNA"/>
</dbReference>
<feature type="region of interest" description="Disordered" evidence="2">
    <location>
        <begin position="275"/>
        <end position="295"/>
    </location>
</feature>
<dbReference type="Proteomes" id="UP001321453">
    <property type="component" value="Unassembled WGS sequence"/>
</dbReference>
<reference evidence="4 5" key="1">
    <citation type="submission" date="2023-06" db="EMBL/GenBank/DDBJ databases">
        <title>Cellulomonas sp. MW9 Whole genome sequence.</title>
        <authorList>
            <person name="Park S."/>
        </authorList>
    </citation>
    <scope>NUCLEOTIDE SEQUENCE [LARGE SCALE GENOMIC DNA]</scope>
    <source>
        <strain evidence="4 5">MW9</strain>
    </source>
</reference>
<dbReference type="PANTHER" id="PTHR32039">
    <property type="entry name" value="MAGNESIUM-CHELATASE SUBUNIT CHLI"/>
    <property type="match status" value="1"/>
</dbReference>
<keyword evidence="5" id="KW-1185">Reference proteome</keyword>
<dbReference type="InterPro" id="IPR000523">
    <property type="entry name" value="Mg_chelatse_chII-like_cat_dom"/>
</dbReference>
<dbReference type="Pfam" id="PF13541">
    <property type="entry name" value="ChlI"/>
    <property type="match status" value="1"/>
</dbReference>
<dbReference type="Pfam" id="PF13335">
    <property type="entry name" value="Mg_chelatase_C"/>
    <property type="match status" value="1"/>
</dbReference>
<dbReference type="InterPro" id="IPR045006">
    <property type="entry name" value="CHLI-like"/>
</dbReference>
<dbReference type="InterPro" id="IPR004482">
    <property type="entry name" value="Mg_chelat-rel"/>
</dbReference>
<evidence type="ECO:0000313" key="4">
    <source>
        <dbReference type="EMBL" id="MDM7832698.1"/>
    </source>
</evidence>
<dbReference type="SUPFAM" id="SSF54211">
    <property type="entry name" value="Ribosomal protein S5 domain 2-like"/>
    <property type="match status" value="1"/>
</dbReference>
<dbReference type="InterPro" id="IPR003593">
    <property type="entry name" value="AAA+_ATPase"/>
</dbReference>
<dbReference type="RefSeq" id="WP_289448199.1">
    <property type="nucleotide sequence ID" value="NZ_JAUCGR010000004.1"/>
</dbReference>
<dbReference type="PANTHER" id="PTHR32039:SF7">
    <property type="entry name" value="COMPETENCE PROTEIN COMM"/>
    <property type="match status" value="1"/>
</dbReference>
<dbReference type="InterPro" id="IPR027417">
    <property type="entry name" value="P-loop_NTPase"/>
</dbReference>
<name>A0ABT7SAP2_9CELL</name>
<comment type="similarity">
    <text evidence="1">Belongs to the Mg-chelatase subunits D/I family. ComM subfamily.</text>
</comment>
<dbReference type="CDD" id="cd00009">
    <property type="entry name" value="AAA"/>
    <property type="match status" value="1"/>
</dbReference>
<protein>
    <submittedName>
        <fullName evidence="4">YifB family Mg chelatase-like AAA ATPase</fullName>
    </submittedName>
</protein>
<feature type="domain" description="AAA+ ATPase" evidence="3">
    <location>
        <begin position="215"/>
        <end position="399"/>
    </location>
</feature>
<evidence type="ECO:0000313" key="5">
    <source>
        <dbReference type="Proteomes" id="UP001321453"/>
    </source>
</evidence>
<proteinExistence type="inferred from homology"/>
<dbReference type="InterPro" id="IPR020568">
    <property type="entry name" value="Ribosomal_Su5_D2-typ_SF"/>
</dbReference>
<gene>
    <name evidence="4" type="ORF">QRT05_15280</name>
</gene>
<comment type="caution">
    <text evidence="4">The sequence shown here is derived from an EMBL/GenBank/DDBJ whole genome shotgun (WGS) entry which is preliminary data.</text>
</comment>
<evidence type="ECO:0000256" key="1">
    <source>
        <dbReference type="ARBA" id="ARBA00006354"/>
    </source>
</evidence>
<dbReference type="InterPro" id="IPR025158">
    <property type="entry name" value="Mg_chelat-rel_C"/>
</dbReference>
<accession>A0ABT7SAP2</accession>
<evidence type="ECO:0000256" key="2">
    <source>
        <dbReference type="SAM" id="MobiDB-lite"/>
    </source>
</evidence>
<dbReference type="NCBIfam" id="TIGR00368">
    <property type="entry name" value="YifB family Mg chelatase-like AAA ATPase"/>
    <property type="match status" value="1"/>
</dbReference>
<dbReference type="SUPFAM" id="SSF52540">
    <property type="entry name" value="P-loop containing nucleoside triphosphate hydrolases"/>
    <property type="match status" value="1"/>
</dbReference>
<dbReference type="Pfam" id="PF01078">
    <property type="entry name" value="Mg_chelatase"/>
    <property type="match status" value="1"/>
</dbReference>
<dbReference type="Gene3D" id="3.40.50.300">
    <property type="entry name" value="P-loop containing nucleotide triphosphate hydrolases"/>
    <property type="match status" value="1"/>
</dbReference>
<evidence type="ECO:0000259" key="3">
    <source>
        <dbReference type="SMART" id="SM00382"/>
    </source>
</evidence>
<dbReference type="SMART" id="SM00382">
    <property type="entry name" value="AAA"/>
    <property type="match status" value="1"/>
</dbReference>
<dbReference type="Gene3D" id="3.30.230.10">
    <property type="match status" value="1"/>
</dbReference>
<dbReference type="InterPro" id="IPR014721">
    <property type="entry name" value="Ribsml_uS5_D2-typ_fold_subgr"/>
</dbReference>